<dbReference type="EMBL" id="JARKHS020009628">
    <property type="protein sequence ID" value="KAK8779620.1"/>
    <property type="molecule type" value="Genomic_DNA"/>
</dbReference>
<organism evidence="1 2">
    <name type="scientific">Amblyomma americanum</name>
    <name type="common">Lone star tick</name>
    <dbReference type="NCBI Taxonomy" id="6943"/>
    <lineage>
        <taxon>Eukaryota</taxon>
        <taxon>Metazoa</taxon>
        <taxon>Ecdysozoa</taxon>
        <taxon>Arthropoda</taxon>
        <taxon>Chelicerata</taxon>
        <taxon>Arachnida</taxon>
        <taxon>Acari</taxon>
        <taxon>Parasitiformes</taxon>
        <taxon>Ixodida</taxon>
        <taxon>Ixodoidea</taxon>
        <taxon>Ixodidae</taxon>
        <taxon>Amblyomminae</taxon>
        <taxon>Amblyomma</taxon>
    </lineage>
</organism>
<accession>A0AAQ4EY00</accession>
<proteinExistence type="predicted"/>
<dbReference type="AlphaFoldDB" id="A0AAQ4EY00"/>
<evidence type="ECO:0000313" key="2">
    <source>
        <dbReference type="Proteomes" id="UP001321473"/>
    </source>
</evidence>
<protein>
    <submittedName>
        <fullName evidence="1">Uncharacterized protein</fullName>
    </submittedName>
</protein>
<comment type="caution">
    <text evidence="1">The sequence shown here is derived from an EMBL/GenBank/DDBJ whole genome shotgun (WGS) entry which is preliminary data.</text>
</comment>
<name>A0AAQ4EY00_AMBAM</name>
<evidence type="ECO:0000313" key="1">
    <source>
        <dbReference type="EMBL" id="KAK8779620.1"/>
    </source>
</evidence>
<feature type="non-terminal residue" evidence="1">
    <location>
        <position position="66"/>
    </location>
</feature>
<sequence>MEDNREGNGDILEVCKDGEVFLVDGRLLDRSNCPVHKNRTWCPSAVTGTYTTRHPRSWAPVRSSSC</sequence>
<dbReference type="Proteomes" id="UP001321473">
    <property type="component" value="Unassembled WGS sequence"/>
</dbReference>
<reference evidence="1 2" key="1">
    <citation type="journal article" date="2023" name="Arcadia Sci">
        <title>De novo assembly of a long-read Amblyomma americanum tick genome.</title>
        <authorList>
            <person name="Chou S."/>
            <person name="Poskanzer K.E."/>
            <person name="Rollins M."/>
            <person name="Thuy-Boun P.S."/>
        </authorList>
    </citation>
    <scope>NUCLEOTIDE SEQUENCE [LARGE SCALE GENOMIC DNA]</scope>
    <source>
        <strain evidence="1">F_SG_1</strain>
        <tissue evidence="1">Salivary glands</tissue>
    </source>
</reference>
<keyword evidence="2" id="KW-1185">Reference proteome</keyword>
<gene>
    <name evidence="1" type="ORF">V5799_019038</name>
</gene>